<dbReference type="InterPro" id="IPR032274">
    <property type="entry name" value="DUF4835"/>
</dbReference>
<gene>
    <name evidence="2" type="ORF">EGI89_05075</name>
    <name evidence="3" type="ORF">NCTC13456_02305</name>
</gene>
<protein>
    <submittedName>
        <fullName evidence="2">DUF4835 family protein</fullName>
    </submittedName>
</protein>
<dbReference type="RefSeq" id="WP_115000576.1">
    <property type="nucleotide sequence ID" value="NZ_JAIKTW010000007.1"/>
</dbReference>
<organism evidence="3 4">
    <name type="scientific">Empedobacter falsenii</name>
    <dbReference type="NCBI Taxonomy" id="343874"/>
    <lineage>
        <taxon>Bacteria</taxon>
        <taxon>Pseudomonadati</taxon>
        <taxon>Bacteroidota</taxon>
        <taxon>Flavobacteriia</taxon>
        <taxon>Flavobacteriales</taxon>
        <taxon>Weeksellaceae</taxon>
        <taxon>Empedobacter</taxon>
    </lineage>
</organism>
<evidence type="ECO:0000313" key="2">
    <source>
        <dbReference type="EMBL" id="RRT92937.1"/>
    </source>
</evidence>
<dbReference type="EMBL" id="RHPO01000006">
    <property type="protein sequence ID" value="RRT92937.1"/>
    <property type="molecule type" value="Genomic_DNA"/>
</dbReference>
<sequence length="302" mass="34702">MKKLASIFFSSCLAISAFSQNIIADVKVDYSQVQGSNTQVYQTLERSLKTFINSTKWTNDRLKTYERIEASFVINVTEREGNRMKGTILVQSRRPVFNSTYYTPVLNLSDDNFTFQYQESEELIFNDRKFSGKNLTDVLTYYIYLVLGYDADTFAKEGGTEYFKMAKKIADFGQANNNFSGWSELDGIKSRTALINNILKSDNSTLRNIIYQYHRNGLDIMSENEVRGKNAIGNTLLQLEFYQRGNYSQFYPLELFLTAKNSEISQVFSGGQVSTVNIEKLKGILNSIAPKYNDNYWNKLKK</sequence>
<dbReference type="EMBL" id="UFXS01000001">
    <property type="protein sequence ID" value="STD58681.1"/>
    <property type="molecule type" value="Genomic_DNA"/>
</dbReference>
<reference evidence="2 5" key="2">
    <citation type="submission" date="2018-10" db="EMBL/GenBank/DDBJ databases">
        <title>Transmission dynamics of multidrug resistant bacteria on intensive care unit surfaces.</title>
        <authorList>
            <person name="D'Souza A.W."/>
            <person name="Potter R.F."/>
            <person name="Wallace M."/>
            <person name="Shupe A."/>
            <person name="Patel S."/>
            <person name="Sun S."/>
            <person name="Gul D."/>
            <person name="Kwon J.H."/>
            <person name="Andleeb S."/>
            <person name="Burnham C.-A.D."/>
            <person name="Dantas G."/>
        </authorList>
    </citation>
    <scope>NUCLEOTIDE SEQUENCE [LARGE SCALE GENOMIC DNA]</scope>
    <source>
        <strain evidence="2 5">WF_348</strain>
    </source>
</reference>
<evidence type="ECO:0000313" key="4">
    <source>
        <dbReference type="Proteomes" id="UP000254737"/>
    </source>
</evidence>
<dbReference type="Proteomes" id="UP000267844">
    <property type="component" value="Unassembled WGS sequence"/>
</dbReference>
<accession>A0A376GEV6</accession>
<name>A0A376GEV6_9FLAO</name>
<reference evidence="3 4" key="1">
    <citation type="submission" date="2018-06" db="EMBL/GenBank/DDBJ databases">
        <authorList>
            <consortium name="Pathogen Informatics"/>
            <person name="Doyle S."/>
        </authorList>
    </citation>
    <scope>NUCLEOTIDE SEQUENCE [LARGE SCALE GENOMIC DNA]</scope>
    <source>
        <strain evidence="3 4">NCTC13456</strain>
    </source>
</reference>
<dbReference type="Proteomes" id="UP000254737">
    <property type="component" value="Unassembled WGS sequence"/>
</dbReference>
<proteinExistence type="predicted"/>
<dbReference type="Pfam" id="PF16119">
    <property type="entry name" value="DUF4835"/>
    <property type="match status" value="1"/>
</dbReference>
<evidence type="ECO:0000256" key="1">
    <source>
        <dbReference type="SAM" id="SignalP"/>
    </source>
</evidence>
<dbReference type="AlphaFoldDB" id="A0A376GEV6"/>
<evidence type="ECO:0000313" key="5">
    <source>
        <dbReference type="Proteomes" id="UP000267844"/>
    </source>
</evidence>
<feature type="signal peptide" evidence="1">
    <location>
        <begin position="1"/>
        <end position="19"/>
    </location>
</feature>
<feature type="chain" id="PRO_5044389368" evidence="1">
    <location>
        <begin position="20"/>
        <end position="302"/>
    </location>
</feature>
<keyword evidence="1" id="KW-0732">Signal</keyword>
<evidence type="ECO:0000313" key="3">
    <source>
        <dbReference type="EMBL" id="STD58681.1"/>
    </source>
</evidence>
<dbReference type="STRING" id="343874.GCA_000805695_00424"/>